<feature type="compositionally biased region" description="Low complexity" evidence="1">
    <location>
        <begin position="739"/>
        <end position="749"/>
    </location>
</feature>
<evidence type="ECO:0000256" key="1">
    <source>
        <dbReference type="SAM" id="MobiDB-lite"/>
    </source>
</evidence>
<reference evidence="3 4" key="1">
    <citation type="submission" date="2018-08" db="EMBL/GenBank/DDBJ databases">
        <title>Chitinophagaceae sp. K23C18032701, a novel bacterium isolated from forest soil.</title>
        <authorList>
            <person name="Wang C."/>
        </authorList>
    </citation>
    <scope>NUCLEOTIDE SEQUENCE [LARGE SCALE GENOMIC DNA]</scope>
    <source>
        <strain evidence="3 4">K23C18032701</strain>
    </source>
</reference>
<feature type="compositionally biased region" description="Low complexity" evidence="1">
    <location>
        <begin position="669"/>
        <end position="690"/>
    </location>
</feature>
<dbReference type="Proteomes" id="UP000261284">
    <property type="component" value="Unassembled WGS sequence"/>
</dbReference>
<feature type="compositionally biased region" description="Low complexity" evidence="1">
    <location>
        <begin position="615"/>
        <end position="658"/>
    </location>
</feature>
<keyword evidence="4" id="KW-1185">Reference proteome</keyword>
<feature type="compositionally biased region" description="Polar residues" evidence="1">
    <location>
        <begin position="589"/>
        <end position="601"/>
    </location>
</feature>
<feature type="compositionally biased region" description="Low complexity" evidence="1">
    <location>
        <begin position="770"/>
        <end position="798"/>
    </location>
</feature>
<feature type="chain" id="PRO_5017819088" evidence="2">
    <location>
        <begin position="18"/>
        <end position="798"/>
    </location>
</feature>
<accession>A0A3E1NKR8</accession>
<dbReference type="OrthoDB" id="617622at2"/>
<evidence type="ECO:0000256" key="2">
    <source>
        <dbReference type="SAM" id="SignalP"/>
    </source>
</evidence>
<feature type="region of interest" description="Disordered" evidence="1">
    <location>
        <begin position="589"/>
        <end position="798"/>
    </location>
</feature>
<dbReference type="AlphaFoldDB" id="A0A3E1NKR8"/>
<feature type="compositionally biased region" description="Polar residues" evidence="1">
    <location>
        <begin position="691"/>
        <end position="703"/>
    </location>
</feature>
<comment type="caution">
    <text evidence="3">The sequence shown here is derived from an EMBL/GenBank/DDBJ whole genome shotgun (WGS) entry which is preliminary data.</text>
</comment>
<organism evidence="3 4">
    <name type="scientific">Deminuibacter soli</name>
    <dbReference type="NCBI Taxonomy" id="2291815"/>
    <lineage>
        <taxon>Bacteria</taxon>
        <taxon>Pseudomonadati</taxon>
        <taxon>Bacteroidota</taxon>
        <taxon>Chitinophagia</taxon>
        <taxon>Chitinophagales</taxon>
        <taxon>Chitinophagaceae</taxon>
        <taxon>Deminuibacter</taxon>
    </lineage>
</organism>
<feature type="signal peptide" evidence="2">
    <location>
        <begin position="1"/>
        <end position="17"/>
    </location>
</feature>
<dbReference type="EMBL" id="QTJU01000002">
    <property type="protein sequence ID" value="RFM28512.1"/>
    <property type="molecule type" value="Genomic_DNA"/>
</dbReference>
<feature type="compositionally biased region" description="Polar residues" evidence="1">
    <location>
        <begin position="659"/>
        <end position="668"/>
    </location>
</feature>
<dbReference type="RefSeq" id="WP_116846502.1">
    <property type="nucleotide sequence ID" value="NZ_QTJU01000002.1"/>
</dbReference>
<evidence type="ECO:0000313" key="3">
    <source>
        <dbReference type="EMBL" id="RFM28512.1"/>
    </source>
</evidence>
<gene>
    <name evidence="3" type="ORF">DXN05_06810</name>
</gene>
<name>A0A3E1NKR8_9BACT</name>
<keyword evidence="2" id="KW-0732">Signal</keyword>
<evidence type="ECO:0000313" key="4">
    <source>
        <dbReference type="Proteomes" id="UP000261284"/>
    </source>
</evidence>
<protein>
    <submittedName>
        <fullName evidence="3">Carbohydrate-binding family V/XII</fullName>
    </submittedName>
</protein>
<proteinExistence type="predicted"/>
<sequence>MKAITCIVCLFACILQAYCQQQISWPKSIPLNSGGTITVYEPQPEQLSGNKLTGRAAVSIKKNSSADPVFGALWFTADLQTDKDKRTASLESIAITRVKFSNDESQDELDNLTGVIEQEVPRWNLVFSMEELVASVRQEQQLNDPDLNNKAPRILYQTQASTLVLIDGDPILQEDKDIKMERVVNSPFLIVKNPDDKKYYLNAGSFWYSSIAPTAGYTPVTKLPSRIRKLDKTVKSKEDAGYTEDRFTTPTQILVSTEPAELIQTEGEAQFKSIGGTSLLYVDNTLDDIFKDLNTQQDYILLAGRWYRSGSLNGPWTYVAADQLPADFAKIPEGSEKDGVLANVAGTEAAQDALTDAAIPQTAKVERSSAKCTVSYDGAPQFSNIDNTGLAVAENSNITVLRAANGQYYAVDNGVWFNSARPDGPWAVATDRPADVDKIPASNKAYNTRYVYVYDVTPQYIYTGYTPGYLGCYVYGPTVVWGTGWYYRPWYRTYYYPRPFTWGFGMCYNPWTGWNMSFGMSFNFGWLNIGIGTAPGWGGWFGPPAFRPPYRPWGWNGGYYGSRPVIINRPNININRPVYRRELPATRNVNRGNNIYQSRPGVTTRDIQRRPAPARPGTTPGNATRPGNNGGRPINNGRPGTTNPTTPGNNTRPGITNPATSGNSNRPVNNGRPGTTNPTTPGNTTRPGNNARPTVTPPGNQTRPVARPGGGSNNIISDRNGNIYRQDQQGNWQQRDNRNWAPANNNRPPELNRGMQQRGRAQTREQNFNRSQARPAPQRSAPAARPSAPASRPQPGRR</sequence>
<feature type="compositionally biased region" description="Polar residues" evidence="1">
    <location>
        <begin position="713"/>
        <end position="734"/>
    </location>
</feature>